<evidence type="ECO:0000313" key="2">
    <source>
        <dbReference type="Proteomes" id="UP001063698"/>
    </source>
</evidence>
<dbReference type="EMBL" id="CP006868">
    <property type="protein sequence ID" value="UXD22517.1"/>
    <property type="molecule type" value="Genomic_DNA"/>
</dbReference>
<keyword evidence="2" id="KW-1185">Reference proteome</keyword>
<accession>A0A977PKZ0</accession>
<name>A0A977PKZ0_9CREN</name>
<dbReference type="KEGG" id="ipc:IPA_05750"/>
<protein>
    <submittedName>
        <fullName evidence="1">Uncharacterized protein</fullName>
    </submittedName>
</protein>
<sequence length="178" mass="20320">MSMENVVSMKEELKKEFYESVIFEYLYASTSELFGDVAARQLIYKIMKDAAKRMTLKVHDLIREVISENPCNWFRFIYSIFDIELASCNIDGNKGELKIRKCTLIQKYKDKAEHSACITMFAIIAGFVEALSGHRVMIESPWGRLGHPRPTLKVKVIKSGVDELNCCHFLVEVVGESG</sequence>
<dbReference type="AlphaFoldDB" id="A0A977PKZ0"/>
<gene>
    <name evidence="1" type="ORF">IPA_05750</name>
</gene>
<reference evidence="1" key="1">
    <citation type="submission" date="2013-11" db="EMBL/GenBank/DDBJ databases">
        <title>Comparative genomics of Ignicoccus.</title>
        <authorList>
            <person name="Podar M."/>
        </authorList>
    </citation>
    <scope>NUCLEOTIDE SEQUENCE</scope>
    <source>
        <strain evidence="1">DSM 13166</strain>
    </source>
</reference>
<organism evidence="1 2">
    <name type="scientific">Ignicoccus pacificus DSM 13166</name>
    <dbReference type="NCBI Taxonomy" id="940294"/>
    <lineage>
        <taxon>Archaea</taxon>
        <taxon>Thermoproteota</taxon>
        <taxon>Thermoprotei</taxon>
        <taxon>Desulfurococcales</taxon>
        <taxon>Desulfurococcaceae</taxon>
        <taxon>Ignicoccus</taxon>
    </lineage>
</organism>
<dbReference type="Gene3D" id="3.30.1380.20">
    <property type="entry name" value="Trafficking protein particle complex subunit 3"/>
    <property type="match status" value="1"/>
</dbReference>
<evidence type="ECO:0000313" key="1">
    <source>
        <dbReference type="EMBL" id="UXD22517.1"/>
    </source>
</evidence>
<proteinExistence type="predicted"/>
<dbReference type="Proteomes" id="UP001063698">
    <property type="component" value="Chromosome"/>
</dbReference>